<organism evidence="1 2">
    <name type="scientific">Wickerhamomyces mucosus</name>
    <dbReference type="NCBI Taxonomy" id="1378264"/>
    <lineage>
        <taxon>Eukaryota</taxon>
        <taxon>Fungi</taxon>
        <taxon>Dikarya</taxon>
        <taxon>Ascomycota</taxon>
        <taxon>Saccharomycotina</taxon>
        <taxon>Saccharomycetes</taxon>
        <taxon>Phaffomycetales</taxon>
        <taxon>Wickerhamomycetaceae</taxon>
        <taxon>Wickerhamomyces</taxon>
    </lineage>
</organism>
<reference evidence="1" key="1">
    <citation type="journal article" date="2021" name="Open Biol.">
        <title>Shared evolutionary footprints suggest mitochondrial oxidative damage underlies multiple complex I losses in fungi.</title>
        <authorList>
            <person name="Schikora-Tamarit M.A."/>
            <person name="Marcet-Houben M."/>
            <person name="Nosek J."/>
            <person name="Gabaldon T."/>
        </authorList>
    </citation>
    <scope>NUCLEOTIDE SEQUENCE</scope>
    <source>
        <strain evidence="1">CBS6341</strain>
    </source>
</reference>
<reference evidence="1" key="2">
    <citation type="submission" date="2021-01" db="EMBL/GenBank/DDBJ databases">
        <authorList>
            <person name="Schikora-Tamarit M.A."/>
        </authorList>
    </citation>
    <scope>NUCLEOTIDE SEQUENCE</scope>
    <source>
        <strain evidence="1">CBS6341</strain>
    </source>
</reference>
<dbReference type="Proteomes" id="UP000769528">
    <property type="component" value="Unassembled WGS sequence"/>
</dbReference>
<dbReference type="PANTHER" id="PTHR33606">
    <property type="entry name" value="PROTEIN YCII"/>
    <property type="match status" value="1"/>
</dbReference>
<evidence type="ECO:0000313" key="1">
    <source>
        <dbReference type="EMBL" id="KAH3674342.1"/>
    </source>
</evidence>
<dbReference type="InterPro" id="IPR011008">
    <property type="entry name" value="Dimeric_a/b-barrel"/>
</dbReference>
<comment type="caution">
    <text evidence="1">The sequence shown here is derived from an EMBL/GenBank/DDBJ whole genome shotgun (WGS) entry which is preliminary data.</text>
</comment>
<dbReference type="PANTHER" id="PTHR33606:SF3">
    <property type="entry name" value="PROTEIN YCII"/>
    <property type="match status" value="1"/>
</dbReference>
<sequence>MVEWLAIVYDKPGSDRSSVRSQHLADIPNSVTAGEVTNAGAIFNEIPQDGLKPNFAGSVLNIVADSKEQVLEILKKDIYAKTGVWDLENTLIYPTAVAYRKSKDL</sequence>
<name>A0A9P8PLQ3_9ASCO</name>
<evidence type="ECO:0008006" key="3">
    <source>
        <dbReference type="Google" id="ProtNLM"/>
    </source>
</evidence>
<dbReference type="Gene3D" id="3.30.70.1060">
    <property type="entry name" value="Dimeric alpha+beta barrel"/>
    <property type="match status" value="1"/>
</dbReference>
<dbReference type="InterPro" id="IPR051807">
    <property type="entry name" value="Sec-metab_biosynth-assoc"/>
</dbReference>
<accession>A0A9P8PLQ3</accession>
<keyword evidence="2" id="KW-1185">Reference proteome</keyword>
<dbReference type="SUPFAM" id="SSF54909">
    <property type="entry name" value="Dimeric alpha+beta barrel"/>
    <property type="match status" value="1"/>
</dbReference>
<dbReference type="AlphaFoldDB" id="A0A9P8PLQ3"/>
<proteinExistence type="predicted"/>
<gene>
    <name evidence="1" type="ORF">WICMUC_003368</name>
</gene>
<dbReference type="OrthoDB" id="5519740at2759"/>
<dbReference type="EMBL" id="JAEUBF010000877">
    <property type="protein sequence ID" value="KAH3674342.1"/>
    <property type="molecule type" value="Genomic_DNA"/>
</dbReference>
<evidence type="ECO:0000313" key="2">
    <source>
        <dbReference type="Proteomes" id="UP000769528"/>
    </source>
</evidence>
<protein>
    <recommendedName>
        <fullName evidence="3">YCII-related domain-containing protein</fullName>
    </recommendedName>
</protein>